<comment type="caution">
    <text evidence="1">The sequence shown here is derived from an EMBL/GenBank/DDBJ whole genome shotgun (WGS) entry which is preliminary data.</text>
</comment>
<sequence length="309" mass="34578">MKPDDLLDVSAFDKPDGDLLFAFYGFLNALDRDRLVDRQREMYTALGDISPRGRTIVAEVEGGNFGTAGVTRDVDNHEIVHQRDPNMAATYHARLVVFVPRAAKHALILIERVGREVPGRRLLDLFMTAFKANYGSHMLKYESIVESDAWMQAAELDRVTGSVNQYNWSADIADASTPRGVGRLERTLRPDGPGKHLPKSLLDLLRAKRIDAGHLLGFPDNAEPDELEVQVSAFGRSKTFVIDKEKSPRFAQVIAETGDPTPTAETVRKACVEIAPDLFRNVGVAWETRWEQGVWTPEQLKTRLEVPDE</sequence>
<gene>
    <name evidence="1" type="ORF">HDA44_004994</name>
</gene>
<keyword evidence="2" id="KW-1185">Reference proteome</keyword>
<dbReference type="Proteomes" id="UP000558997">
    <property type="component" value="Unassembled WGS sequence"/>
</dbReference>
<evidence type="ECO:0000313" key="1">
    <source>
        <dbReference type="EMBL" id="MBB5981653.1"/>
    </source>
</evidence>
<dbReference type="AlphaFoldDB" id="A0A841DSP5"/>
<dbReference type="EMBL" id="JACHNF010000001">
    <property type="protein sequence ID" value="MBB5981653.1"/>
    <property type="molecule type" value="Genomic_DNA"/>
</dbReference>
<accession>A0A841DSP5</accession>
<organism evidence="1 2">
    <name type="scientific">Kribbella solani</name>
    <dbReference type="NCBI Taxonomy" id="236067"/>
    <lineage>
        <taxon>Bacteria</taxon>
        <taxon>Bacillati</taxon>
        <taxon>Actinomycetota</taxon>
        <taxon>Actinomycetes</taxon>
        <taxon>Propionibacteriales</taxon>
        <taxon>Kribbellaceae</taxon>
        <taxon>Kribbella</taxon>
    </lineage>
</organism>
<reference evidence="1 2" key="1">
    <citation type="submission" date="2020-08" db="EMBL/GenBank/DDBJ databases">
        <title>Sequencing the genomes of 1000 actinobacteria strains.</title>
        <authorList>
            <person name="Klenk H.-P."/>
        </authorList>
    </citation>
    <scope>NUCLEOTIDE SEQUENCE [LARGE SCALE GENOMIC DNA]</scope>
    <source>
        <strain evidence="1 2">DSM 17294</strain>
    </source>
</reference>
<name>A0A841DSP5_9ACTN</name>
<evidence type="ECO:0000313" key="2">
    <source>
        <dbReference type="Proteomes" id="UP000558997"/>
    </source>
</evidence>
<protein>
    <submittedName>
        <fullName evidence="1">Uncharacterized protein</fullName>
    </submittedName>
</protein>
<dbReference type="RefSeq" id="WP_184838316.1">
    <property type="nucleotide sequence ID" value="NZ_BAAAVN010000024.1"/>
</dbReference>
<proteinExistence type="predicted"/>